<dbReference type="InterPro" id="IPR008538">
    <property type="entry name" value="Uma2"/>
</dbReference>
<keyword evidence="2" id="KW-0540">Nuclease</keyword>
<gene>
    <name evidence="2" type="ORF">I8748_12380</name>
</gene>
<dbReference type="Gene3D" id="3.90.1570.10">
    <property type="entry name" value="tt1808, chain A"/>
    <property type="match status" value="1"/>
</dbReference>
<sequence length="213" mass="23909">MSEIQTQLPTDTWVAVTWDEYIQVIENPAYEKAKGYYHNKQMRIEMPPVGHDHACDNTIIAFAVNLFCTIKGILIKGLTNCNYRKAGVREAQPDVSYYIGENADVIPYGTSIINLDIYPPPSLVIEIANSSLADDKGEKRLLYEDLGVAEYWIVDVQNVQVIAFAVENGGSRRINQSLVLPGLAISLLDEALRQSRQMNQSQVGSWLLSEFQK</sequence>
<dbReference type="CDD" id="cd06260">
    <property type="entry name" value="DUF820-like"/>
    <property type="match status" value="1"/>
</dbReference>
<reference evidence="2 3" key="1">
    <citation type="journal article" date="2021" name="Int. J. Syst. Evol. Microbiol.">
        <title>Amazonocrinis nigriterrae gen. nov., sp. nov., Atlanticothrix silvestris gen. nov., sp. nov. and Dendronalium phyllosphericum gen. nov., sp. nov., nostocacean cyanobacteria from Brazilian environments.</title>
        <authorList>
            <person name="Alvarenga D.O."/>
            <person name="Andreote A.P.D."/>
            <person name="Branco L.H.Z."/>
            <person name="Delbaje E."/>
            <person name="Cruz R.B."/>
            <person name="Varani A.M."/>
            <person name="Fiore M.F."/>
        </authorList>
    </citation>
    <scope>NUCLEOTIDE SEQUENCE [LARGE SCALE GENOMIC DNA]</scope>
    <source>
        <strain evidence="2 3">CENA67</strain>
    </source>
</reference>
<organism evidence="2 3">
    <name type="scientific">Amazonocrinis nigriterrae CENA67</name>
    <dbReference type="NCBI Taxonomy" id="2794033"/>
    <lineage>
        <taxon>Bacteria</taxon>
        <taxon>Bacillati</taxon>
        <taxon>Cyanobacteriota</taxon>
        <taxon>Cyanophyceae</taxon>
        <taxon>Nostocales</taxon>
        <taxon>Nostocaceae</taxon>
        <taxon>Amazonocrinis</taxon>
        <taxon>Amazonocrinis nigriterrae</taxon>
    </lineage>
</organism>
<dbReference type="Pfam" id="PF05685">
    <property type="entry name" value="Uma2"/>
    <property type="match status" value="1"/>
</dbReference>
<dbReference type="InterPro" id="IPR012296">
    <property type="entry name" value="Nuclease_put_TT1808"/>
</dbReference>
<accession>A0A8J7L738</accession>
<evidence type="ECO:0000259" key="1">
    <source>
        <dbReference type="Pfam" id="PF05685"/>
    </source>
</evidence>
<dbReference type="PANTHER" id="PTHR35400:SF1">
    <property type="entry name" value="SLR1083 PROTEIN"/>
    <property type="match status" value="1"/>
</dbReference>
<dbReference type="PANTHER" id="PTHR35400">
    <property type="entry name" value="SLR1083 PROTEIN"/>
    <property type="match status" value="1"/>
</dbReference>
<comment type="caution">
    <text evidence="2">The sequence shown here is derived from an EMBL/GenBank/DDBJ whole genome shotgun (WGS) entry which is preliminary data.</text>
</comment>
<evidence type="ECO:0000313" key="3">
    <source>
        <dbReference type="Proteomes" id="UP000632766"/>
    </source>
</evidence>
<feature type="domain" description="Putative restriction endonuclease" evidence="1">
    <location>
        <begin position="18"/>
        <end position="176"/>
    </location>
</feature>
<keyword evidence="3" id="KW-1185">Reference proteome</keyword>
<dbReference type="RefSeq" id="WP_198124867.1">
    <property type="nucleotide sequence ID" value="NZ_JAECZC010000018.1"/>
</dbReference>
<evidence type="ECO:0000313" key="2">
    <source>
        <dbReference type="EMBL" id="MBH8562969.1"/>
    </source>
</evidence>
<dbReference type="InterPro" id="IPR011335">
    <property type="entry name" value="Restrct_endonuc-II-like"/>
</dbReference>
<dbReference type="GO" id="GO:0004519">
    <property type="term" value="F:endonuclease activity"/>
    <property type="evidence" value="ECO:0007669"/>
    <property type="project" value="UniProtKB-KW"/>
</dbReference>
<dbReference type="AlphaFoldDB" id="A0A8J7L738"/>
<dbReference type="Proteomes" id="UP000632766">
    <property type="component" value="Unassembled WGS sequence"/>
</dbReference>
<name>A0A8J7L738_9NOST</name>
<dbReference type="EMBL" id="JAECZC010000018">
    <property type="protein sequence ID" value="MBH8562969.1"/>
    <property type="molecule type" value="Genomic_DNA"/>
</dbReference>
<keyword evidence="2" id="KW-0378">Hydrolase</keyword>
<proteinExistence type="predicted"/>
<dbReference type="SUPFAM" id="SSF52980">
    <property type="entry name" value="Restriction endonuclease-like"/>
    <property type="match status" value="1"/>
</dbReference>
<protein>
    <submittedName>
        <fullName evidence="2">Uma2 family endonuclease</fullName>
    </submittedName>
</protein>
<keyword evidence="2" id="KW-0255">Endonuclease</keyword>